<dbReference type="GO" id="GO:0051603">
    <property type="term" value="P:proteolysis involved in protein catabolic process"/>
    <property type="evidence" value="ECO:0007669"/>
    <property type="project" value="TreeGrafter"/>
</dbReference>
<keyword evidence="8" id="KW-0812">Transmembrane</keyword>
<keyword evidence="3 6" id="KW-0378">Hydrolase</keyword>
<accession>A0A5B9P9A1</accession>
<dbReference type="Gene3D" id="3.30.2010.10">
    <property type="entry name" value="Metalloproteases ('zincins'), catalytic domain"/>
    <property type="match status" value="1"/>
</dbReference>
<organism evidence="10 11">
    <name type="scientific">Mariniblastus fucicola</name>
    <dbReference type="NCBI Taxonomy" id="980251"/>
    <lineage>
        <taxon>Bacteria</taxon>
        <taxon>Pseudomonadati</taxon>
        <taxon>Planctomycetota</taxon>
        <taxon>Planctomycetia</taxon>
        <taxon>Pirellulales</taxon>
        <taxon>Pirellulaceae</taxon>
        <taxon>Mariniblastus</taxon>
    </lineage>
</organism>
<evidence type="ECO:0000256" key="6">
    <source>
        <dbReference type="RuleBase" id="RU003983"/>
    </source>
</evidence>
<dbReference type="EMBL" id="CP042912">
    <property type="protein sequence ID" value="QEG21470.1"/>
    <property type="molecule type" value="Genomic_DNA"/>
</dbReference>
<keyword evidence="8" id="KW-0472">Membrane</keyword>
<keyword evidence="11" id="KW-1185">Reference proteome</keyword>
<evidence type="ECO:0000256" key="5">
    <source>
        <dbReference type="ARBA" id="ARBA00023049"/>
    </source>
</evidence>
<dbReference type="STRING" id="980251.GCA_001642875_01549"/>
<evidence type="ECO:0000259" key="9">
    <source>
        <dbReference type="Pfam" id="PF01435"/>
    </source>
</evidence>
<evidence type="ECO:0000256" key="7">
    <source>
        <dbReference type="SAM" id="MobiDB-lite"/>
    </source>
</evidence>
<dbReference type="GO" id="GO:0004222">
    <property type="term" value="F:metalloendopeptidase activity"/>
    <property type="evidence" value="ECO:0007669"/>
    <property type="project" value="InterPro"/>
</dbReference>
<feature type="domain" description="Peptidase M48" evidence="9">
    <location>
        <begin position="116"/>
        <end position="271"/>
    </location>
</feature>
<dbReference type="Proteomes" id="UP000322214">
    <property type="component" value="Chromosome"/>
</dbReference>
<evidence type="ECO:0000256" key="2">
    <source>
        <dbReference type="ARBA" id="ARBA00022723"/>
    </source>
</evidence>
<feature type="region of interest" description="Disordered" evidence="7">
    <location>
        <begin position="279"/>
        <end position="311"/>
    </location>
</feature>
<dbReference type="PANTHER" id="PTHR22726:SF1">
    <property type="entry name" value="METALLOENDOPEPTIDASE OMA1, MITOCHONDRIAL"/>
    <property type="match status" value="1"/>
</dbReference>
<evidence type="ECO:0000256" key="4">
    <source>
        <dbReference type="ARBA" id="ARBA00022833"/>
    </source>
</evidence>
<feature type="compositionally biased region" description="Low complexity" evidence="7">
    <location>
        <begin position="302"/>
        <end position="311"/>
    </location>
</feature>
<dbReference type="KEGG" id="mff:MFFC18_13260"/>
<evidence type="ECO:0000313" key="11">
    <source>
        <dbReference type="Proteomes" id="UP000322214"/>
    </source>
</evidence>
<feature type="transmembrane region" description="Helical" evidence="8">
    <location>
        <begin position="21"/>
        <end position="42"/>
    </location>
</feature>
<protein>
    <submittedName>
        <fullName evidence="10">TPR repeat-containing protein YfgC</fullName>
    </submittedName>
</protein>
<comment type="similarity">
    <text evidence="6">Belongs to the peptidase M48 family.</text>
</comment>
<keyword evidence="8" id="KW-1133">Transmembrane helix</keyword>
<dbReference type="PANTHER" id="PTHR22726">
    <property type="entry name" value="METALLOENDOPEPTIDASE OMA1"/>
    <property type="match status" value="1"/>
</dbReference>
<dbReference type="GO" id="GO:0046872">
    <property type="term" value="F:metal ion binding"/>
    <property type="evidence" value="ECO:0007669"/>
    <property type="project" value="UniProtKB-KW"/>
</dbReference>
<evidence type="ECO:0000256" key="8">
    <source>
        <dbReference type="SAM" id="Phobius"/>
    </source>
</evidence>
<evidence type="ECO:0000313" key="10">
    <source>
        <dbReference type="EMBL" id="QEG21470.1"/>
    </source>
</evidence>
<comment type="cofactor">
    <cofactor evidence="6">
        <name>Zn(2+)</name>
        <dbReference type="ChEBI" id="CHEBI:29105"/>
    </cofactor>
    <text evidence="6">Binds 1 zinc ion per subunit.</text>
</comment>
<dbReference type="InterPro" id="IPR051156">
    <property type="entry name" value="Mito/Outer_Membr_Metalloprot"/>
</dbReference>
<dbReference type="RefSeq" id="WP_238381250.1">
    <property type="nucleotide sequence ID" value="NZ_CP042912.1"/>
</dbReference>
<evidence type="ECO:0000256" key="1">
    <source>
        <dbReference type="ARBA" id="ARBA00022670"/>
    </source>
</evidence>
<name>A0A5B9P9A1_9BACT</name>
<proteinExistence type="inferred from homology"/>
<dbReference type="AlphaFoldDB" id="A0A5B9P9A1"/>
<sequence length="311" mass="34302">MSYYPQDRQQQRRQRRRSIFSGMKLRLLIGGAIVLFSLFRFYSKGQPNPITGKTQRVDMTIDQEIRMGLQSAPSMGHPSRDPRGTSHVRQVGLELVNSLEQALYARNPPVNNPYDFGFHLLADNRTVNAFALPGGQVFITEALYNKLENEDQLAGVLGHEIGHVIERHGSERMAKGSFIQGLVGAAGVVGGGTSSASAASYVGNMMQMKYGRGDELESDEWGVKLMLLAGYNADELLGVMDILEKSSGGGGGPEFMSTHPRPANRKAYIEEILAKIPPEFRKGIGQNPRRNNRTGQQRGLDFDPNPNLDLD</sequence>
<keyword evidence="4 6" id="KW-0862">Zinc</keyword>
<keyword evidence="5 6" id="KW-0482">Metalloprotease</keyword>
<dbReference type="GO" id="GO:0016020">
    <property type="term" value="C:membrane"/>
    <property type="evidence" value="ECO:0007669"/>
    <property type="project" value="TreeGrafter"/>
</dbReference>
<dbReference type="InterPro" id="IPR001915">
    <property type="entry name" value="Peptidase_M48"/>
</dbReference>
<keyword evidence="1 6" id="KW-0645">Protease</keyword>
<gene>
    <name evidence="10" type="primary">yfgC_2</name>
    <name evidence="10" type="ORF">MFFC18_13260</name>
</gene>
<evidence type="ECO:0000256" key="3">
    <source>
        <dbReference type="ARBA" id="ARBA00022801"/>
    </source>
</evidence>
<reference evidence="10 11" key="1">
    <citation type="submission" date="2019-08" db="EMBL/GenBank/DDBJ databases">
        <title>Deep-cultivation of Planctomycetes and their phenomic and genomic characterization uncovers novel biology.</title>
        <authorList>
            <person name="Wiegand S."/>
            <person name="Jogler M."/>
            <person name="Boedeker C."/>
            <person name="Pinto D."/>
            <person name="Vollmers J."/>
            <person name="Rivas-Marin E."/>
            <person name="Kohn T."/>
            <person name="Peeters S.H."/>
            <person name="Heuer A."/>
            <person name="Rast P."/>
            <person name="Oberbeckmann S."/>
            <person name="Bunk B."/>
            <person name="Jeske O."/>
            <person name="Meyerdierks A."/>
            <person name="Storesund J.E."/>
            <person name="Kallscheuer N."/>
            <person name="Luecker S."/>
            <person name="Lage O.M."/>
            <person name="Pohl T."/>
            <person name="Merkel B.J."/>
            <person name="Hornburger P."/>
            <person name="Mueller R.-W."/>
            <person name="Bruemmer F."/>
            <person name="Labrenz M."/>
            <person name="Spormann A.M."/>
            <person name="Op den Camp H."/>
            <person name="Overmann J."/>
            <person name="Amann R."/>
            <person name="Jetten M.S.M."/>
            <person name="Mascher T."/>
            <person name="Medema M.H."/>
            <person name="Devos D.P."/>
            <person name="Kaster A.-K."/>
            <person name="Ovreas L."/>
            <person name="Rohde M."/>
            <person name="Galperin M.Y."/>
            <person name="Jogler C."/>
        </authorList>
    </citation>
    <scope>NUCLEOTIDE SEQUENCE [LARGE SCALE GENOMIC DNA]</scope>
    <source>
        <strain evidence="10 11">FC18</strain>
    </source>
</reference>
<dbReference type="Pfam" id="PF01435">
    <property type="entry name" value="Peptidase_M48"/>
    <property type="match status" value="1"/>
</dbReference>
<keyword evidence="2" id="KW-0479">Metal-binding</keyword>